<dbReference type="Proteomes" id="UP001191019">
    <property type="component" value="Unassembled WGS sequence"/>
</dbReference>
<dbReference type="InterPro" id="IPR029044">
    <property type="entry name" value="Nucleotide-diphossugar_trans"/>
</dbReference>
<dbReference type="Pfam" id="PF00535">
    <property type="entry name" value="Glycos_transf_2"/>
    <property type="match status" value="1"/>
</dbReference>
<dbReference type="SUPFAM" id="SSF53448">
    <property type="entry name" value="Nucleotide-diphospho-sugar transferases"/>
    <property type="match status" value="1"/>
</dbReference>
<sequence>MNPKISIIIPVYNTEKYLSSCLDTVLNQTYQNTEIILVDDGSTDNSAQIINQYAKKDPRIRTIHQKNSGQSAARNTGLKKATGDFISFIDSDDTVSKTFIKELLNPYLQDSNISLSVCGLRYHWLKTNTTKDVFLNPLRKRKKHESKTNYILYLLTVDGRLYSAFNKLYRREFLKNIHFDQNINFAEDTKFVLDYLKNTPEHSEISFILKPLCHYNYGTETSTLKKTAINWENWQTSYKNLNQWVGPSPTLQERFWLFLILCRWHISHIRAKKRNRA</sequence>
<dbReference type="CDD" id="cd00761">
    <property type="entry name" value="Glyco_tranf_GTA_type"/>
    <property type="match status" value="1"/>
</dbReference>
<evidence type="ECO:0000256" key="2">
    <source>
        <dbReference type="ARBA" id="ARBA00022679"/>
    </source>
</evidence>
<keyword evidence="5" id="KW-1185">Reference proteome</keyword>
<evidence type="ECO:0000256" key="1">
    <source>
        <dbReference type="ARBA" id="ARBA00022676"/>
    </source>
</evidence>
<accession>A0ABY0FM73</accession>
<evidence type="ECO:0000313" key="4">
    <source>
        <dbReference type="EMBL" id="RYC74952.1"/>
    </source>
</evidence>
<gene>
    <name evidence="4" type="primary">epsJ_1</name>
    <name evidence="4" type="ORF">G3RUM_00229</name>
</gene>
<dbReference type="RefSeq" id="WP_129734577.1">
    <property type="nucleotide sequence ID" value="NZ_PRLM01000002.1"/>
</dbReference>
<dbReference type="EMBL" id="PRLM01000002">
    <property type="protein sequence ID" value="RYC74952.1"/>
    <property type="molecule type" value="Genomic_DNA"/>
</dbReference>
<keyword evidence="1 4" id="KW-0328">Glycosyltransferase</keyword>
<dbReference type="GO" id="GO:0016757">
    <property type="term" value="F:glycosyltransferase activity"/>
    <property type="evidence" value="ECO:0007669"/>
    <property type="project" value="UniProtKB-KW"/>
</dbReference>
<reference evidence="4 5" key="1">
    <citation type="journal article" date="2018" name="bioRxiv">
        <title>Evidence of independent acquisition and adaption of ultra-small bacteria to human hosts across the highly diverse yet reduced genomes of the phylum Saccharibacteria.</title>
        <authorList>
            <person name="McLean J.S."/>
            <person name="Bor B."/>
            <person name="To T.T."/>
            <person name="Liu Q."/>
            <person name="Kearns K.A."/>
            <person name="Solden L.M."/>
            <person name="Wrighton K.C."/>
            <person name="He X."/>
            <person name="Shi W."/>
        </authorList>
    </citation>
    <scope>NUCLEOTIDE SEQUENCE [LARGE SCALE GENOMIC DNA]</scope>
    <source>
        <strain evidence="4 5">TM7_G3_2_Rum_HOT_351B</strain>
    </source>
</reference>
<feature type="domain" description="Glycosyltransferase 2-like" evidence="3">
    <location>
        <begin position="6"/>
        <end position="175"/>
    </location>
</feature>
<protein>
    <submittedName>
        <fullName evidence="4">Glycosyltransferase EpsJ</fullName>
        <ecNumber evidence="4">2.4.-.-</ecNumber>
    </submittedName>
</protein>
<organism evidence="4 5">
    <name type="scientific">Candidatus Nanosyncoccus alces</name>
    <dbReference type="NCBI Taxonomy" id="2171997"/>
    <lineage>
        <taxon>Bacteria</taxon>
        <taxon>Candidatus Saccharimonadota</taxon>
        <taxon>Candidatus Nanosyncoccalia</taxon>
        <taxon>Candidatus Nanosyncoccales</taxon>
        <taxon>Candidatus Nanosyncoccaceae</taxon>
        <taxon>Candidatus Nanosyncoccus</taxon>
    </lineage>
</organism>
<reference evidence="4 5" key="2">
    <citation type="journal article" date="2020" name="Cell Rep.">
        <title>Acquisition and Adaptation of Ultra-small Parasitic Reduced Genome Bacteria to Mammalian Hosts.</title>
        <authorList>
            <person name="McLean J.S."/>
            <person name="Bor B."/>
            <person name="Kerns K.A."/>
            <person name="Liu Q."/>
            <person name="To T.T."/>
            <person name="Solden L."/>
            <person name="Hendrickson E.L."/>
            <person name="Wrighton K."/>
            <person name="Shi W."/>
            <person name="He X."/>
        </authorList>
    </citation>
    <scope>NUCLEOTIDE SEQUENCE [LARGE SCALE GENOMIC DNA]</scope>
    <source>
        <strain evidence="4 5">TM7_G3_2_Rum_HOT_351B</strain>
    </source>
</reference>
<keyword evidence="2 4" id="KW-0808">Transferase</keyword>
<dbReference type="InterPro" id="IPR001173">
    <property type="entry name" value="Glyco_trans_2-like"/>
</dbReference>
<name>A0ABY0FM73_9BACT</name>
<dbReference type="PANTHER" id="PTHR22916:SF51">
    <property type="entry name" value="GLYCOSYLTRANSFERASE EPSH-RELATED"/>
    <property type="match status" value="1"/>
</dbReference>
<dbReference type="EC" id="2.4.-.-" evidence="4"/>
<proteinExistence type="predicted"/>
<evidence type="ECO:0000259" key="3">
    <source>
        <dbReference type="Pfam" id="PF00535"/>
    </source>
</evidence>
<comment type="caution">
    <text evidence="4">The sequence shown here is derived from an EMBL/GenBank/DDBJ whole genome shotgun (WGS) entry which is preliminary data.</text>
</comment>
<dbReference type="PANTHER" id="PTHR22916">
    <property type="entry name" value="GLYCOSYLTRANSFERASE"/>
    <property type="match status" value="1"/>
</dbReference>
<dbReference type="Gene3D" id="3.90.550.10">
    <property type="entry name" value="Spore Coat Polysaccharide Biosynthesis Protein SpsA, Chain A"/>
    <property type="match status" value="1"/>
</dbReference>
<evidence type="ECO:0000313" key="5">
    <source>
        <dbReference type="Proteomes" id="UP001191019"/>
    </source>
</evidence>